<evidence type="ECO:0000256" key="3">
    <source>
        <dbReference type="SAM" id="Phobius"/>
    </source>
</evidence>
<keyword evidence="6" id="KW-1185">Reference proteome</keyword>
<evidence type="ECO:0000256" key="1">
    <source>
        <dbReference type="ARBA" id="ARBA00012528"/>
    </source>
</evidence>
<dbReference type="NCBIfam" id="TIGR00254">
    <property type="entry name" value="GGDEF"/>
    <property type="match status" value="1"/>
</dbReference>
<feature type="transmembrane region" description="Helical" evidence="3">
    <location>
        <begin position="12"/>
        <end position="29"/>
    </location>
</feature>
<protein>
    <recommendedName>
        <fullName evidence="1">diguanylate cyclase</fullName>
        <ecNumber evidence="1">2.7.7.65</ecNumber>
    </recommendedName>
</protein>
<dbReference type="Pfam" id="PF00990">
    <property type="entry name" value="GGDEF"/>
    <property type="match status" value="1"/>
</dbReference>
<dbReference type="InterPro" id="IPR000160">
    <property type="entry name" value="GGDEF_dom"/>
</dbReference>
<dbReference type="PANTHER" id="PTHR45138">
    <property type="entry name" value="REGULATORY COMPONENTS OF SENSORY TRANSDUCTION SYSTEM"/>
    <property type="match status" value="1"/>
</dbReference>
<evidence type="ECO:0000313" key="6">
    <source>
        <dbReference type="Proteomes" id="UP001528672"/>
    </source>
</evidence>
<gene>
    <name evidence="5" type="ORF">PSQ39_20825</name>
</gene>
<dbReference type="InterPro" id="IPR043128">
    <property type="entry name" value="Rev_trsase/Diguanyl_cyclase"/>
</dbReference>
<proteinExistence type="predicted"/>
<dbReference type="Proteomes" id="UP001528672">
    <property type="component" value="Unassembled WGS sequence"/>
</dbReference>
<dbReference type="Gene3D" id="3.30.70.270">
    <property type="match status" value="1"/>
</dbReference>
<name>A0ABT5ML28_9BURK</name>
<evidence type="ECO:0000313" key="5">
    <source>
        <dbReference type="EMBL" id="MDD0817090.1"/>
    </source>
</evidence>
<comment type="caution">
    <text evidence="5">The sequence shown here is derived from an EMBL/GenBank/DDBJ whole genome shotgun (WGS) entry which is preliminary data.</text>
</comment>
<sequence>MPMSVLDPRSIITLSALMGLVMAMVLFFVRRSYPRKLQGGLRLLAASPLAWFTAAGLYGLRDVAPDWLTVVLANLILLLGTLLFSVGLQHFFQGWARWRLWAGLILASTPVVAWFTLVEPNYGVRLLVVNGLLCGLFLQQIRYLMQQPTSFGLRFTMVAMGAQTSVLVLRMVSVAAGLAGHSMMEPGLLQVVYVSSNAMSVQMLTIGAVLLATERLRREFEHVASHDSLTEALTRRAVLELAENELARLQRYGEPLSLMMLDLDHFKDINDLQGHQQGDAVLVDFANRTRAVLRRPDQLGRYGGEEFLVLLPATDARAARVVAERVRLAPPSRPELACTVSVGLTTALGPDDSLDAMLSRADQALYLAKREGRNRVCEA</sequence>
<dbReference type="EMBL" id="JAQSIO010000014">
    <property type="protein sequence ID" value="MDD0817090.1"/>
    <property type="molecule type" value="Genomic_DNA"/>
</dbReference>
<organism evidence="5 6">
    <name type="scientific">Curvibacter microcysteis</name>
    <dbReference type="NCBI Taxonomy" id="3026419"/>
    <lineage>
        <taxon>Bacteria</taxon>
        <taxon>Pseudomonadati</taxon>
        <taxon>Pseudomonadota</taxon>
        <taxon>Betaproteobacteria</taxon>
        <taxon>Burkholderiales</taxon>
        <taxon>Comamonadaceae</taxon>
        <taxon>Curvibacter</taxon>
    </lineage>
</organism>
<keyword evidence="3" id="KW-0812">Transmembrane</keyword>
<evidence type="ECO:0000259" key="4">
    <source>
        <dbReference type="PROSITE" id="PS50887"/>
    </source>
</evidence>
<dbReference type="SMART" id="SM00267">
    <property type="entry name" value="GGDEF"/>
    <property type="match status" value="1"/>
</dbReference>
<feature type="transmembrane region" description="Helical" evidence="3">
    <location>
        <begin position="124"/>
        <end position="145"/>
    </location>
</feature>
<reference evidence="5 6" key="1">
    <citation type="submission" date="2023-02" db="EMBL/GenBank/DDBJ databases">
        <title>Bacterial whole genome sequence for Curvibacter sp. HBC28.</title>
        <authorList>
            <person name="Le V."/>
            <person name="Ko S.-R."/>
            <person name="Ahn C.-Y."/>
            <person name="Oh H.-M."/>
        </authorList>
    </citation>
    <scope>NUCLEOTIDE SEQUENCE [LARGE SCALE GENOMIC DNA]</scope>
    <source>
        <strain evidence="5 6">HBC28</strain>
    </source>
</reference>
<feature type="transmembrane region" description="Helical" evidence="3">
    <location>
        <begin position="157"/>
        <end position="179"/>
    </location>
</feature>
<evidence type="ECO:0000256" key="2">
    <source>
        <dbReference type="ARBA" id="ARBA00034247"/>
    </source>
</evidence>
<feature type="transmembrane region" description="Helical" evidence="3">
    <location>
        <begin position="191"/>
        <end position="212"/>
    </location>
</feature>
<dbReference type="PROSITE" id="PS50887">
    <property type="entry name" value="GGDEF"/>
    <property type="match status" value="1"/>
</dbReference>
<feature type="transmembrane region" description="Helical" evidence="3">
    <location>
        <begin position="41"/>
        <end position="61"/>
    </location>
</feature>
<feature type="domain" description="GGDEF" evidence="4">
    <location>
        <begin position="254"/>
        <end position="379"/>
    </location>
</feature>
<accession>A0ABT5ML28</accession>
<dbReference type="InterPro" id="IPR029787">
    <property type="entry name" value="Nucleotide_cyclase"/>
</dbReference>
<dbReference type="PANTHER" id="PTHR45138:SF9">
    <property type="entry name" value="DIGUANYLATE CYCLASE DGCM-RELATED"/>
    <property type="match status" value="1"/>
</dbReference>
<keyword evidence="3" id="KW-1133">Transmembrane helix</keyword>
<dbReference type="EC" id="2.7.7.65" evidence="1"/>
<feature type="transmembrane region" description="Helical" evidence="3">
    <location>
        <begin position="67"/>
        <end position="88"/>
    </location>
</feature>
<keyword evidence="3" id="KW-0472">Membrane</keyword>
<dbReference type="SUPFAM" id="SSF55073">
    <property type="entry name" value="Nucleotide cyclase"/>
    <property type="match status" value="1"/>
</dbReference>
<dbReference type="CDD" id="cd01949">
    <property type="entry name" value="GGDEF"/>
    <property type="match status" value="1"/>
</dbReference>
<comment type="catalytic activity">
    <reaction evidence="2">
        <text>2 GTP = 3',3'-c-di-GMP + 2 diphosphate</text>
        <dbReference type="Rhea" id="RHEA:24898"/>
        <dbReference type="ChEBI" id="CHEBI:33019"/>
        <dbReference type="ChEBI" id="CHEBI:37565"/>
        <dbReference type="ChEBI" id="CHEBI:58805"/>
        <dbReference type="EC" id="2.7.7.65"/>
    </reaction>
</comment>
<dbReference type="InterPro" id="IPR050469">
    <property type="entry name" value="Diguanylate_Cyclase"/>
</dbReference>
<feature type="transmembrane region" description="Helical" evidence="3">
    <location>
        <begin position="100"/>
        <end position="118"/>
    </location>
</feature>